<evidence type="ECO:0008006" key="4">
    <source>
        <dbReference type="Google" id="ProtNLM"/>
    </source>
</evidence>
<feature type="region of interest" description="Disordered" evidence="1">
    <location>
        <begin position="432"/>
        <end position="451"/>
    </location>
</feature>
<dbReference type="STRING" id="1447875.A0A2B7Y2W2"/>
<keyword evidence="3" id="KW-1185">Reference proteome</keyword>
<reference evidence="2 3" key="1">
    <citation type="submission" date="2017-10" db="EMBL/GenBank/DDBJ databases">
        <title>Comparative genomics in systemic dimorphic fungi from Ajellomycetaceae.</title>
        <authorList>
            <person name="Munoz J.F."/>
            <person name="Mcewen J.G."/>
            <person name="Clay O.K."/>
            <person name="Cuomo C.A."/>
        </authorList>
    </citation>
    <scope>NUCLEOTIDE SEQUENCE [LARGE SCALE GENOMIC DNA]</scope>
    <source>
        <strain evidence="2 3">UAMH5409</strain>
    </source>
</reference>
<evidence type="ECO:0000313" key="2">
    <source>
        <dbReference type="EMBL" id="PGH18424.1"/>
    </source>
</evidence>
<dbReference type="AlphaFoldDB" id="A0A2B7Y2W2"/>
<evidence type="ECO:0000313" key="3">
    <source>
        <dbReference type="Proteomes" id="UP000223968"/>
    </source>
</evidence>
<dbReference type="PANTHER" id="PTHR35859:SF5">
    <property type="entry name" value="ION TRANSPORT DOMAIN-CONTAINING PROTEIN"/>
    <property type="match status" value="1"/>
</dbReference>
<dbReference type="EMBL" id="PDNB01000004">
    <property type="protein sequence ID" value="PGH18424.1"/>
    <property type="molecule type" value="Genomic_DNA"/>
</dbReference>
<dbReference type="OrthoDB" id="310870at2759"/>
<dbReference type="InterPro" id="IPR052971">
    <property type="entry name" value="TRP_calcium_channel"/>
</dbReference>
<organism evidence="2 3">
    <name type="scientific">Helicocarpus griseus UAMH5409</name>
    <dbReference type="NCBI Taxonomy" id="1447875"/>
    <lineage>
        <taxon>Eukaryota</taxon>
        <taxon>Fungi</taxon>
        <taxon>Dikarya</taxon>
        <taxon>Ascomycota</taxon>
        <taxon>Pezizomycotina</taxon>
        <taxon>Eurotiomycetes</taxon>
        <taxon>Eurotiomycetidae</taxon>
        <taxon>Onygenales</taxon>
        <taxon>Ajellomycetaceae</taxon>
        <taxon>Helicocarpus</taxon>
    </lineage>
</organism>
<comment type="caution">
    <text evidence="2">The sequence shown here is derived from an EMBL/GenBank/DDBJ whole genome shotgun (WGS) entry which is preliminary data.</text>
</comment>
<dbReference type="PANTHER" id="PTHR35859">
    <property type="entry name" value="NONSELECTIVE CATION CHANNEL PROTEIN"/>
    <property type="match status" value="1"/>
</dbReference>
<proteinExistence type="predicted"/>
<gene>
    <name evidence="2" type="ORF">AJ79_00493</name>
</gene>
<protein>
    <recommendedName>
        <fullName evidence="4">Ion transport domain-containing protein</fullName>
    </recommendedName>
</protein>
<dbReference type="Proteomes" id="UP000223968">
    <property type="component" value="Unassembled WGS sequence"/>
</dbReference>
<name>A0A2B7Y2W2_9EURO</name>
<sequence length="530" mass="59249">MSVLNAPSIKPRHNDGTLEIPTIADNEPLGLIIRKLSSYIIKAIPDTPYNFDQMRATGAGFLLKRLATSLSDNVHNPTIISALMIIKWQFSNQEDDYWGLNESRGYACEFVGWQFLTYLSRRDTIEYLLEELQESSIQSAFENDAEPGFVVSPNNYQTGTNQGNGERRPLLPHTSSLSRFLGYGTRSAKISQETDNIAAANFLEDGSDSDIYAVFCGLNALEIAAIAKAKKFLSQTIVQKVVNDVWIGAIVLWDTLSVHSKKRPQLFHERMSDPYCRLRVPLYRKSFEAVFFLSFLALYYSVLTTRDPLRISPVELGRVCSLMSLNSYFGSLIPVLKEMIFLTLTIQISPLFGYPLMLVFFCMTNILLISSITSLMSLSLTENIIPLICLRPLRLFLPSESIRQVRIVMLKVTHSPYVAIILAYESSRRRVTRRNHSPMATSSAPPDPLSQLRVPAHKLSIRRRQGFSRPVLSPGKDKVHVPPAPHPEPRGVGPGPAAAPVRLADVIETVDGLRGQIEQLTASISSSKNH</sequence>
<accession>A0A2B7Y2W2</accession>
<evidence type="ECO:0000256" key="1">
    <source>
        <dbReference type="SAM" id="MobiDB-lite"/>
    </source>
</evidence>
<feature type="region of interest" description="Disordered" evidence="1">
    <location>
        <begin position="465"/>
        <end position="500"/>
    </location>
</feature>